<reference evidence="10" key="1">
    <citation type="submission" date="2022-10" db="EMBL/GenBank/DDBJ databases">
        <authorList>
            <person name="Yu W.X."/>
        </authorList>
    </citation>
    <scope>NUCLEOTIDE SEQUENCE</scope>
    <source>
        <strain evidence="10">D04</strain>
    </source>
</reference>
<evidence type="ECO:0000256" key="2">
    <source>
        <dbReference type="ARBA" id="ARBA00022793"/>
    </source>
</evidence>
<keyword evidence="6" id="KW-0865">Zymogen</keyword>
<comment type="caution">
    <text evidence="10">The sequence shown here is derived from an EMBL/GenBank/DDBJ whole genome shotgun (WGS) entry which is preliminary data.</text>
</comment>
<protein>
    <submittedName>
        <fullName evidence="10">S-adenosylmethionine decarboxylase</fullName>
    </submittedName>
</protein>
<dbReference type="Pfam" id="PF02675">
    <property type="entry name" value="AdoMet_dc"/>
    <property type="match status" value="1"/>
</dbReference>
<gene>
    <name evidence="10" type="ORF">OM074_05155</name>
</gene>
<dbReference type="GO" id="GO:0008295">
    <property type="term" value="P:spermidine biosynthetic process"/>
    <property type="evidence" value="ECO:0007669"/>
    <property type="project" value="UniProtKB-KW"/>
</dbReference>
<evidence type="ECO:0000256" key="7">
    <source>
        <dbReference type="ARBA" id="ARBA00023239"/>
    </source>
</evidence>
<evidence type="ECO:0000256" key="5">
    <source>
        <dbReference type="ARBA" id="ARBA00023115"/>
    </source>
</evidence>
<dbReference type="PANTHER" id="PTHR33866:SF2">
    <property type="entry name" value="S-ADENOSYLMETHIONINE DECARBOXYLASE PROENZYME"/>
    <property type="match status" value="1"/>
</dbReference>
<dbReference type="InterPro" id="IPR016067">
    <property type="entry name" value="S-AdoMet_deCO2ase_core"/>
</dbReference>
<keyword evidence="2" id="KW-0210">Decarboxylase</keyword>
<keyword evidence="8" id="KW-0704">Schiff base</keyword>
<keyword evidence="5" id="KW-0620">Polyamine biosynthesis</keyword>
<evidence type="ECO:0000313" key="11">
    <source>
        <dbReference type="Proteomes" id="UP001207408"/>
    </source>
</evidence>
<evidence type="ECO:0000256" key="3">
    <source>
        <dbReference type="ARBA" id="ARBA00022813"/>
    </source>
</evidence>
<dbReference type="SUPFAM" id="SSF56276">
    <property type="entry name" value="S-adenosylmethionine decarboxylase"/>
    <property type="match status" value="1"/>
</dbReference>
<name>A0AAE3MCG6_9BACT</name>
<dbReference type="PANTHER" id="PTHR33866">
    <property type="entry name" value="S-ADENOSYLMETHIONINE DECARBOXYLASE PROENZYME"/>
    <property type="match status" value="1"/>
</dbReference>
<keyword evidence="11" id="KW-1185">Reference proteome</keyword>
<evidence type="ECO:0000256" key="1">
    <source>
        <dbReference type="ARBA" id="ARBA00001928"/>
    </source>
</evidence>
<keyword evidence="9" id="KW-0670">Pyruvate</keyword>
<dbReference type="RefSeq" id="WP_301198224.1">
    <property type="nucleotide sequence ID" value="NZ_JAPDPI010000007.1"/>
</dbReference>
<evidence type="ECO:0000256" key="8">
    <source>
        <dbReference type="ARBA" id="ARBA00023270"/>
    </source>
</evidence>
<sequence>MKDKLEYIKLEPEIVNLKGWIQLVDEGELRAVFENTLKQSGFTILDYNAHRFPVNGYTAFWLLAESHLAIHTFTESNVTYIELSSCNQSKTNIFKSLCEKMDYNLNWDDEIKVTKPRGNPEYSL</sequence>
<dbReference type="AlphaFoldDB" id="A0AAE3MCG6"/>
<dbReference type="Proteomes" id="UP001207408">
    <property type="component" value="Unassembled WGS sequence"/>
</dbReference>
<comment type="cofactor">
    <cofactor evidence="1">
        <name>pyruvate</name>
        <dbReference type="ChEBI" id="CHEBI:15361"/>
    </cofactor>
</comment>
<evidence type="ECO:0000256" key="6">
    <source>
        <dbReference type="ARBA" id="ARBA00023145"/>
    </source>
</evidence>
<evidence type="ECO:0000256" key="9">
    <source>
        <dbReference type="ARBA" id="ARBA00023317"/>
    </source>
</evidence>
<keyword evidence="3" id="KW-0068">Autocatalytic cleavage</keyword>
<dbReference type="GO" id="GO:0004014">
    <property type="term" value="F:adenosylmethionine decarboxylase activity"/>
    <property type="evidence" value="ECO:0007669"/>
    <property type="project" value="InterPro"/>
</dbReference>
<evidence type="ECO:0000313" key="10">
    <source>
        <dbReference type="EMBL" id="MCW3805002.1"/>
    </source>
</evidence>
<organism evidence="10 11">
    <name type="scientific">Plebeiibacterium marinum</name>
    <dbReference type="NCBI Taxonomy" id="2992111"/>
    <lineage>
        <taxon>Bacteria</taxon>
        <taxon>Pseudomonadati</taxon>
        <taxon>Bacteroidota</taxon>
        <taxon>Bacteroidia</taxon>
        <taxon>Marinilabiliales</taxon>
        <taxon>Marinilabiliaceae</taxon>
        <taxon>Plebeiibacterium</taxon>
    </lineage>
</organism>
<dbReference type="Gene3D" id="3.60.90.10">
    <property type="entry name" value="S-adenosylmethionine decarboxylase"/>
    <property type="match status" value="1"/>
</dbReference>
<dbReference type="EMBL" id="JAPDPI010000007">
    <property type="protein sequence ID" value="MCW3805002.1"/>
    <property type="molecule type" value="Genomic_DNA"/>
</dbReference>
<accession>A0AAE3MCG6</accession>
<keyword evidence="4" id="KW-0745">Spermidine biosynthesis</keyword>
<dbReference type="GO" id="GO:0005829">
    <property type="term" value="C:cytosol"/>
    <property type="evidence" value="ECO:0007669"/>
    <property type="project" value="TreeGrafter"/>
</dbReference>
<dbReference type="InterPro" id="IPR003826">
    <property type="entry name" value="AdoMetDC_fam_prok"/>
</dbReference>
<keyword evidence="7" id="KW-0456">Lyase</keyword>
<evidence type="ECO:0000256" key="4">
    <source>
        <dbReference type="ARBA" id="ARBA00023066"/>
    </source>
</evidence>
<proteinExistence type="predicted"/>